<sequence>MFWRLLTGIAKMLSLQAIRGTFHRLMYVLKETRLRKTILLFLMSLMAVSGIAQKRKLERLPYIDQRRIHFGFSVGLHTQDLGFTHTGYMTEAGETWYAEVPSFSPGFNVGLVSDLYLCKYLNLRFCPTMYFGNKTVEFREDHTDERRTVDLKSNYIMIPIDIKYSAKRLNNYCPYITAGVAGAFDISKKKNELLKLKTYDTYLQVGLGCDIYLPFFKLIPELKFCFGLGDILQHKRPDLRDPLDYKYTQAIKRASSNMVVLTFYFE</sequence>
<evidence type="ECO:0000259" key="1">
    <source>
        <dbReference type="Pfam" id="PF13568"/>
    </source>
</evidence>
<dbReference type="InterPro" id="IPR025665">
    <property type="entry name" value="Beta-barrel_OMP_2"/>
</dbReference>
<name>A0A495W9C8_9BACT</name>
<dbReference type="Proteomes" id="UP000269493">
    <property type="component" value="Unassembled WGS sequence"/>
</dbReference>
<reference evidence="2 3" key="1">
    <citation type="submission" date="2018-10" db="EMBL/GenBank/DDBJ databases">
        <title>Genomic Encyclopedia of Archaeal and Bacterial Type Strains, Phase II (KMG-II): from individual species to whole genera.</title>
        <authorList>
            <person name="Goeker M."/>
        </authorList>
    </citation>
    <scope>NUCLEOTIDE SEQUENCE [LARGE SCALE GENOMIC DNA]</scope>
    <source>
        <strain evidence="2 3">NSB1</strain>
    </source>
</reference>
<keyword evidence="3" id="KW-1185">Reference proteome</keyword>
<dbReference type="Pfam" id="PF13568">
    <property type="entry name" value="OMP_b-brl_2"/>
    <property type="match status" value="1"/>
</dbReference>
<dbReference type="AlphaFoldDB" id="A0A495W9C8"/>
<evidence type="ECO:0000313" key="3">
    <source>
        <dbReference type="Proteomes" id="UP000269493"/>
    </source>
</evidence>
<comment type="caution">
    <text evidence="2">The sequence shown here is derived from an EMBL/GenBank/DDBJ whole genome shotgun (WGS) entry which is preliminary data.</text>
</comment>
<protein>
    <recommendedName>
        <fullName evidence="1">Outer membrane protein beta-barrel domain-containing protein</fullName>
    </recommendedName>
</protein>
<accession>A0A495W9C8</accession>
<dbReference type="EMBL" id="RBXN01000004">
    <property type="protein sequence ID" value="RKT58361.1"/>
    <property type="molecule type" value="Genomic_DNA"/>
</dbReference>
<proteinExistence type="predicted"/>
<evidence type="ECO:0000313" key="2">
    <source>
        <dbReference type="EMBL" id="RKT58361.1"/>
    </source>
</evidence>
<organism evidence="2 3">
    <name type="scientific">Coprobacter fastidiosus NSB1 = JCM 33896</name>
    <dbReference type="NCBI Taxonomy" id="1349822"/>
    <lineage>
        <taxon>Bacteria</taxon>
        <taxon>Pseudomonadati</taxon>
        <taxon>Bacteroidota</taxon>
        <taxon>Bacteroidia</taxon>
        <taxon>Bacteroidales</taxon>
        <taxon>Barnesiellaceae</taxon>
        <taxon>Coprobacter</taxon>
    </lineage>
</organism>
<gene>
    <name evidence="2" type="ORF">BC742_1436</name>
</gene>
<feature type="domain" description="Outer membrane protein beta-barrel" evidence="1">
    <location>
        <begin position="52"/>
        <end position="232"/>
    </location>
</feature>